<feature type="region of interest" description="Disordered" evidence="1">
    <location>
        <begin position="340"/>
        <end position="403"/>
    </location>
</feature>
<dbReference type="Proteomes" id="UP000009877">
    <property type="component" value="Unassembled WGS sequence"/>
</dbReference>
<accession>M2YFW0</accession>
<evidence type="ECO:0000313" key="3">
    <source>
        <dbReference type="EMBL" id="EME37400.1"/>
    </source>
</evidence>
<comment type="caution">
    <text evidence="3">The sequence shown here is derived from an EMBL/GenBank/DDBJ whole genome shotgun (WGS) entry which is preliminary data.</text>
</comment>
<gene>
    <name evidence="3" type="ORF">C884_01908</name>
</gene>
<feature type="region of interest" description="Disordered" evidence="1">
    <location>
        <begin position="221"/>
        <end position="254"/>
    </location>
</feature>
<dbReference type="RefSeq" id="WP_006213917.1">
    <property type="nucleotide sequence ID" value="NZ_ANHZ02000004.1"/>
</dbReference>
<evidence type="ECO:0000256" key="1">
    <source>
        <dbReference type="SAM" id="MobiDB-lite"/>
    </source>
</evidence>
<feature type="chain" id="PRO_5039732710" description="Flagellar hook-length control protein FliK" evidence="2">
    <location>
        <begin position="29"/>
        <end position="403"/>
    </location>
</feature>
<feature type="compositionally biased region" description="Low complexity" evidence="1">
    <location>
        <begin position="370"/>
        <end position="380"/>
    </location>
</feature>
<organism evidence="3 4">
    <name type="scientific">Kocuria palustris PEL</name>
    <dbReference type="NCBI Taxonomy" id="1236550"/>
    <lineage>
        <taxon>Bacteria</taxon>
        <taxon>Bacillati</taxon>
        <taxon>Actinomycetota</taxon>
        <taxon>Actinomycetes</taxon>
        <taxon>Micrococcales</taxon>
        <taxon>Micrococcaceae</taxon>
        <taxon>Kocuria</taxon>
    </lineage>
</organism>
<keyword evidence="2" id="KW-0732">Signal</keyword>
<sequence length="403" mass="41091">MTAASRPSAGLRSAALLGCLAAMGLPLAGCAPADPEPEIPEMEQPPNREIAEPGLVAGAELPVWARSADCNQPRPSAEDDGLARTAPAPDAADVAFVVPQTELALCELPGVVSASVEGSYSQGGEAREGTVDLGLLFAPEATPEQIAQAWSSAETEAEAQLSGTGIGLGQVSLVLDDGSSISGPAEASAASEPAAADGRATGSAATIPEAIDLLAALQRTGPQPGAQETAAPDPSASPSSAEEQGPERRWSVSVGQQLEVTTVYSADLSAEGALPQLSGVLRDTQEAGQAPGGQQVAVTVIDGRVRLTVPSAFAKSLTPELLEDLHDLGQVPDLQATARVEGSDGAAPMLRVRSERLPEYSEPQYEEAAEALSGSAAEAGMHLDHRLDGEPLPLDEEQAEAQD</sequence>
<feature type="compositionally biased region" description="Acidic residues" evidence="1">
    <location>
        <begin position="393"/>
        <end position="403"/>
    </location>
</feature>
<name>M2YFW0_9MICC</name>
<reference evidence="3 4" key="1">
    <citation type="journal article" date="2014" name="Genome Announc.">
        <title>Draft Genome Sequence of Kocuria palustris PEL.</title>
        <authorList>
            <person name="Sharma G."/>
            <person name="Khatri I."/>
            <person name="Subramanian S."/>
        </authorList>
    </citation>
    <scope>NUCLEOTIDE SEQUENCE [LARGE SCALE GENOMIC DNA]</scope>
    <source>
        <strain evidence="3 4">PEL</strain>
    </source>
</reference>
<dbReference type="AlphaFoldDB" id="M2YFW0"/>
<dbReference type="STRING" id="71999.KPaMU14_11045"/>
<evidence type="ECO:0000313" key="4">
    <source>
        <dbReference type="Proteomes" id="UP000009877"/>
    </source>
</evidence>
<evidence type="ECO:0008006" key="5">
    <source>
        <dbReference type="Google" id="ProtNLM"/>
    </source>
</evidence>
<feature type="region of interest" description="Disordered" evidence="1">
    <location>
        <begin position="182"/>
        <end position="202"/>
    </location>
</feature>
<evidence type="ECO:0000256" key="2">
    <source>
        <dbReference type="SAM" id="SignalP"/>
    </source>
</evidence>
<keyword evidence="4" id="KW-1185">Reference proteome</keyword>
<proteinExistence type="predicted"/>
<feature type="compositionally biased region" description="Low complexity" evidence="1">
    <location>
        <begin position="228"/>
        <end position="243"/>
    </location>
</feature>
<protein>
    <recommendedName>
        <fullName evidence="5">Flagellar hook-length control protein FliK</fullName>
    </recommendedName>
</protein>
<feature type="signal peptide" evidence="2">
    <location>
        <begin position="1"/>
        <end position="28"/>
    </location>
</feature>
<dbReference type="EMBL" id="ANHZ02000004">
    <property type="protein sequence ID" value="EME37400.1"/>
    <property type="molecule type" value="Genomic_DNA"/>
</dbReference>
<feature type="region of interest" description="Disordered" evidence="1">
    <location>
        <begin position="30"/>
        <end position="55"/>
    </location>
</feature>